<evidence type="ECO:0000313" key="3">
    <source>
        <dbReference type="Proteomes" id="UP001165240"/>
    </source>
</evidence>
<accession>A0AAX6BGX7</accession>
<name>A0AAX6BGX7_PRIMG</name>
<dbReference type="RefSeq" id="WP_155017140.1">
    <property type="nucleotide sequence ID" value="NZ_CP023317.1"/>
</dbReference>
<dbReference type="EMBL" id="BSYK01000001">
    <property type="protein sequence ID" value="GMG72977.1"/>
    <property type="molecule type" value="Genomic_DNA"/>
</dbReference>
<feature type="transmembrane region" description="Helical" evidence="1">
    <location>
        <begin position="26"/>
        <end position="47"/>
    </location>
</feature>
<sequence>MIIFHDKMKSNDKDYQFHQVETVVDVMVSLFVIGALATYVGVTTYVMKNIEKAQKA</sequence>
<keyword evidence="1" id="KW-1133">Transmembrane helix</keyword>
<reference evidence="2" key="1">
    <citation type="journal article" date="2024" name="Appl Microbiol">
        <title>Effect of kuratsuki Bacillus and Priestia on Taste of Sake.</title>
        <authorList>
            <person name="Kobayashi K."/>
            <person name="Nishida H."/>
        </authorList>
    </citation>
    <scope>NUCLEOTIDE SEQUENCE</scope>
    <source>
        <strain evidence="2">B-12</strain>
    </source>
</reference>
<evidence type="ECO:0000313" key="2">
    <source>
        <dbReference type="EMBL" id="GMG72977.1"/>
    </source>
</evidence>
<protein>
    <submittedName>
        <fullName evidence="2">Uncharacterized protein</fullName>
    </submittedName>
</protein>
<gene>
    <name evidence="2" type="ORF">ShirakiTB12_14450</name>
</gene>
<comment type="caution">
    <text evidence="2">The sequence shown here is derived from an EMBL/GenBank/DDBJ whole genome shotgun (WGS) entry which is preliminary data.</text>
</comment>
<keyword evidence="1" id="KW-0472">Membrane</keyword>
<organism evidence="2 3">
    <name type="scientific">Priestia megaterium</name>
    <name type="common">Bacillus megaterium</name>
    <dbReference type="NCBI Taxonomy" id="1404"/>
    <lineage>
        <taxon>Bacteria</taxon>
        <taxon>Bacillati</taxon>
        <taxon>Bacillota</taxon>
        <taxon>Bacilli</taxon>
        <taxon>Bacillales</taxon>
        <taxon>Bacillaceae</taxon>
        <taxon>Priestia</taxon>
    </lineage>
</organism>
<dbReference type="AlphaFoldDB" id="A0AAX6BGX7"/>
<keyword evidence="1" id="KW-0812">Transmembrane</keyword>
<proteinExistence type="predicted"/>
<evidence type="ECO:0000256" key="1">
    <source>
        <dbReference type="SAM" id="Phobius"/>
    </source>
</evidence>
<dbReference type="Proteomes" id="UP001165240">
    <property type="component" value="Unassembled WGS sequence"/>
</dbReference>